<keyword evidence="4" id="KW-1185">Reference proteome</keyword>
<feature type="transmembrane region" description="Helical" evidence="2">
    <location>
        <begin position="94"/>
        <end position="117"/>
    </location>
</feature>
<evidence type="ECO:0000313" key="3">
    <source>
        <dbReference type="EMBL" id="KAK1753341.1"/>
    </source>
</evidence>
<dbReference type="Proteomes" id="UP001239445">
    <property type="component" value="Unassembled WGS sequence"/>
</dbReference>
<keyword evidence="2" id="KW-0812">Transmembrane</keyword>
<feature type="transmembrane region" description="Helical" evidence="2">
    <location>
        <begin position="213"/>
        <end position="232"/>
    </location>
</feature>
<evidence type="ECO:0008006" key="5">
    <source>
        <dbReference type="Google" id="ProtNLM"/>
    </source>
</evidence>
<feature type="transmembrane region" description="Helical" evidence="2">
    <location>
        <begin position="60"/>
        <end position="82"/>
    </location>
</feature>
<dbReference type="AlphaFoldDB" id="A0AAJ0F3D9"/>
<dbReference type="PANTHER" id="PTHR35179:SF1">
    <property type="entry name" value="INTEGRAL MEMBRANE PROTEIN"/>
    <property type="match status" value="1"/>
</dbReference>
<reference evidence="3" key="1">
    <citation type="submission" date="2023-06" db="EMBL/GenBank/DDBJ databases">
        <title>Genome-scale phylogeny and comparative genomics of the fungal order Sordariales.</title>
        <authorList>
            <consortium name="Lawrence Berkeley National Laboratory"/>
            <person name="Hensen N."/>
            <person name="Bonometti L."/>
            <person name="Westerberg I."/>
            <person name="Brannstrom I.O."/>
            <person name="Guillou S."/>
            <person name="Cros-Aarteil S."/>
            <person name="Calhoun S."/>
            <person name="Haridas S."/>
            <person name="Kuo A."/>
            <person name="Mondo S."/>
            <person name="Pangilinan J."/>
            <person name="Riley R."/>
            <person name="Labutti K."/>
            <person name="Andreopoulos B."/>
            <person name="Lipzen A."/>
            <person name="Chen C."/>
            <person name="Yanf M."/>
            <person name="Daum C."/>
            <person name="Ng V."/>
            <person name="Clum A."/>
            <person name="Steindorff A."/>
            <person name="Ohm R."/>
            <person name="Martin F."/>
            <person name="Silar P."/>
            <person name="Natvig D."/>
            <person name="Lalanne C."/>
            <person name="Gautier V."/>
            <person name="Ament-Velasquez S.L."/>
            <person name="Kruys A."/>
            <person name="Hutchinson M.I."/>
            <person name="Powell A.J."/>
            <person name="Barry K."/>
            <person name="Miller A.N."/>
            <person name="Grigoriev I.V."/>
            <person name="Debuchy R."/>
            <person name="Gladieux P."/>
            <person name="Thoren M.H."/>
            <person name="Johannesson H."/>
        </authorList>
    </citation>
    <scope>NUCLEOTIDE SEQUENCE</scope>
    <source>
        <strain evidence="3">PSN4</strain>
    </source>
</reference>
<organism evidence="3 4">
    <name type="scientific">Echria macrotheca</name>
    <dbReference type="NCBI Taxonomy" id="438768"/>
    <lineage>
        <taxon>Eukaryota</taxon>
        <taxon>Fungi</taxon>
        <taxon>Dikarya</taxon>
        <taxon>Ascomycota</taxon>
        <taxon>Pezizomycotina</taxon>
        <taxon>Sordariomycetes</taxon>
        <taxon>Sordariomycetidae</taxon>
        <taxon>Sordariales</taxon>
        <taxon>Schizotheciaceae</taxon>
        <taxon>Echria</taxon>
    </lineage>
</organism>
<feature type="transmembrane region" description="Helical" evidence="2">
    <location>
        <begin position="25"/>
        <end position="48"/>
    </location>
</feature>
<evidence type="ECO:0000313" key="4">
    <source>
        <dbReference type="Proteomes" id="UP001239445"/>
    </source>
</evidence>
<comment type="caution">
    <text evidence="3">The sequence shown here is derived from an EMBL/GenBank/DDBJ whole genome shotgun (WGS) entry which is preliminary data.</text>
</comment>
<dbReference type="PANTHER" id="PTHR35179">
    <property type="entry name" value="PROTEIN CBG02620"/>
    <property type="match status" value="1"/>
</dbReference>
<feature type="transmembrane region" description="Helical" evidence="2">
    <location>
        <begin position="175"/>
        <end position="193"/>
    </location>
</feature>
<protein>
    <recommendedName>
        <fullName evidence="5">Integral membrane protein</fullName>
    </recommendedName>
</protein>
<evidence type="ECO:0000256" key="1">
    <source>
        <dbReference type="SAM" id="MobiDB-lite"/>
    </source>
</evidence>
<feature type="transmembrane region" description="Helical" evidence="2">
    <location>
        <begin position="137"/>
        <end position="155"/>
    </location>
</feature>
<proteinExistence type="predicted"/>
<accession>A0AAJ0F3D9</accession>
<dbReference type="EMBL" id="MU839838">
    <property type="protein sequence ID" value="KAK1753341.1"/>
    <property type="molecule type" value="Genomic_DNA"/>
</dbReference>
<name>A0AAJ0F3D9_9PEZI</name>
<keyword evidence="2" id="KW-0472">Membrane</keyword>
<evidence type="ECO:0000256" key="2">
    <source>
        <dbReference type="SAM" id="Phobius"/>
    </source>
</evidence>
<keyword evidence="2" id="KW-1133">Transmembrane helix</keyword>
<gene>
    <name evidence="3" type="ORF">QBC47DRAFT_416026</name>
</gene>
<sequence>MTSVQKGGYLIPPWYSGPKTSQEEIVLADIVLGFFLACASFTFAKAMSQTATRWHRIKKFTAYLIMVWIDWVATVLHSIIGWCVGHGTCSMQPSFWLFFSVVIVWTTEMHCLAQILVNRISLLLFDPIRTRRLKLGVFVIIFVLTSSVAIIWTPAEMEISERWQDINDVWDRGEKIVFLFFDVALNSYFVYLVRSSLIANGLIKYHPLFRFNITIITLSILLDIAVIGTTWLPDYWIYIQFRPLTHMVKLYIEMCNAELIGRVAQASVDIRNRGAIVSNPAVEAFSLTTRRALQRAMLHRGRSCCTCKACDKRDVTTPKGICNGCQSEEPDNEPDVVGRSSGRSPFIGQDENNRKLFKPFSVARRADPYDLDDLV</sequence>
<feature type="region of interest" description="Disordered" evidence="1">
    <location>
        <begin position="326"/>
        <end position="352"/>
    </location>
</feature>